<evidence type="ECO:0000256" key="3">
    <source>
        <dbReference type="ARBA" id="ARBA00022471"/>
    </source>
</evidence>
<keyword evidence="4 6" id="KW-0964">Secreted</keyword>
<evidence type="ECO:0000313" key="7">
    <source>
        <dbReference type="EMBL" id="PKI64255.1"/>
    </source>
</evidence>
<dbReference type="PANTHER" id="PTHR31232:SF43">
    <property type="entry name" value="S-PROTEIN HOMOLOG 29-RELATED"/>
    <property type="match status" value="1"/>
</dbReference>
<proteinExistence type="inferred from homology"/>
<dbReference type="PANTHER" id="PTHR31232">
    <property type="match status" value="1"/>
</dbReference>
<keyword evidence="3 6" id="KW-0713">Self-incompatibility</keyword>
<keyword evidence="5" id="KW-0732">Signal</keyword>
<gene>
    <name evidence="7" type="ORF">CRG98_015365</name>
</gene>
<dbReference type="Proteomes" id="UP000233551">
    <property type="component" value="Unassembled WGS sequence"/>
</dbReference>
<keyword evidence="8" id="KW-1185">Reference proteome</keyword>
<dbReference type="GO" id="GO:0005576">
    <property type="term" value="C:extracellular region"/>
    <property type="evidence" value="ECO:0007669"/>
    <property type="project" value="UniProtKB-SubCell"/>
</dbReference>
<evidence type="ECO:0000256" key="1">
    <source>
        <dbReference type="ARBA" id="ARBA00004613"/>
    </source>
</evidence>
<accession>A0A2I0K6S4</accession>
<comment type="caution">
    <text evidence="7">The sequence shown here is derived from an EMBL/GenBank/DDBJ whole genome shotgun (WGS) entry which is preliminary data.</text>
</comment>
<dbReference type="EMBL" id="PGOL01000845">
    <property type="protein sequence ID" value="PKI64255.1"/>
    <property type="molecule type" value="Genomic_DNA"/>
</dbReference>
<dbReference type="AlphaFoldDB" id="A0A2I0K6S4"/>
<comment type="similarity">
    <text evidence="2 6">Belongs to the plant self-incompatibility (S1) protein family.</text>
</comment>
<organism evidence="7 8">
    <name type="scientific">Punica granatum</name>
    <name type="common">Pomegranate</name>
    <dbReference type="NCBI Taxonomy" id="22663"/>
    <lineage>
        <taxon>Eukaryota</taxon>
        <taxon>Viridiplantae</taxon>
        <taxon>Streptophyta</taxon>
        <taxon>Embryophyta</taxon>
        <taxon>Tracheophyta</taxon>
        <taxon>Spermatophyta</taxon>
        <taxon>Magnoliopsida</taxon>
        <taxon>eudicotyledons</taxon>
        <taxon>Gunneridae</taxon>
        <taxon>Pentapetalae</taxon>
        <taxon>rosids</taxon>
        <taxon>malvids</taxon>
        <taxon>Myrtales</taxon>
        <taxon>Lythraceae</taxon>
        <taxon>Punica</taxon>
    </lineage>
</organism>
<evidence type="ECO:0000256" key="5">
    <source>
        <dbReference type="ARBA" id="ARBA00022729"/>
    </source>
</evidence>
<evidence type="ECO:0000256" key="2">
    <source>
        <dbReference type="ARBA" id="ARBA00005581"/>
    </source>
</evidence>
<dbReference type="Pfam" id="PF05938">
    <property type="entry name" value="Self-incomp_S1"/>
    <property type="match status" value="1"/>
</dbReference>
<dbReference type="GO" id="GO:0060320">
    <property type="term" value="P:rejection of self pollen"/>
    <property type="evidence" value="ECO:0007669"/>
    <property type="project" value="UniProtKB-KW"/>
</dbReference>
<name>A0A2I0K6S4_PUNGR</name>
<protein>
    <recommendedName>
        <fullName evidence="6">S-protein homolog</fullName>
    </recommendedName>
</protein>
<comment type="subcellular location">
    <subcellularLocation>
        <location evidence="1 6">Secreted</location>
    </subcellularLocation>
</comment>
<dbReference type="STRING" id="22663.A0A2I0K6S4"/>
<sequence length="157" mass="17010">MTYEFAGVHMLWDGGPHKATASPVNTHEEAMTKAISTDDTTEAILSEVNVDIANKLPNGATFTIHCKSGNDDLGTHVIGAGKSYGFSFKINVTGSTLFFCGVSWQGGQVEFDIYNTSRDDGKRCSDECKWLAKEDAVVGFNFIGTGPNPDIVIPWQK</sequence>
<evidence type="ECO:0000256" key="6">
    <source>
        <dbReference type="RuleBase" id="RU367044"/>
    </source>
</evidence>
<evidence type="ECO:0000313" key="8">
    <source>
        <dbReference type="Proteomes" id="UP000233551"/>
    </source>
</evidence>
<evidence type="ECO:0000256" key="4">
    <source>
        <dbReference type="ARBA" id="ARBA00022525"/>
    </source>
</evidence>
<reference evidence="7 8" key="1">
    <citation type="submission" date="2017-11" db="EMBL/GenBank/DDBJ databases">
        <title>De-novo sequencing of pomegranate (Punica granatum L.) genome.</title>
        <authorList>
            <person name="Akparov Z."/>
            <person name="Amiraslanov A."/>
            <person name="Hajiyeva S."/>
            <person name="Abbasov M."/>
            <person name="Kaur K."/>
            <person name="Hamwieh A."/>
            <person name="Solovyev V."/>
            <person name="Salamov A."/>
            <person name="Braich B."/>
            <person name="Kosarev P."/>
            <person name="Mahmoud A."/>
            <person name="Hajiyev E."/>
            <person name="Babayeva S."/>
            <person name="Izzatullayeva V."/>
            <person name="Mammadov A."/>
            <person name="Mammadov A."/>
            <person name="Sharifova S."/>
            <person name="Ojaghi J."/>
            <person name="Eynullazada K."/>
            <person name="Bayramov B."/>
            <person name="Abdulazimova A."/>
            <person name="Shahmuradov I."/>
        </authorList>
    </citation>
    <scope>NUCLEOTIDE SEQUENCE [LARGE SCALE GENOMIC DNA]</scope>
    <source>
        <strain evidence="8">cv. AG2017</strain>
        <tissue evidence="7">Leaf</tissue>
    </source>
</reference>
<dbReference type="InterPro" id="IPR010264">
    <property type="entry name" value="Self-incomp_S1"/>
</dbReference>